<name>A0A0C1ZYR5_9BACT</name>
<feature type="domain" description="HTH tetR-type" evidence="5">
    <location>
        <begin position="25"/>
        <end position="85"/>
    </location>
</feature>
<dbReference type="AlphaFoldDB" id="A0A0C1ZYR5"/>
<dbReference type="Pfam" id="PF00440">
    <property type="entry name" value="TetR_N"/>
    <property type="match status" value="1"/>
</dbReference>
<dbReference type="InterPro" id="IPR009057">
    <property type="entry name" value="Homeodomain-like_sf"/>
</dbReference>
<dbReference type="RefSeq" id="WP_052549861.1">
    <property type="nucleotide sequence ID" value="NZ_JMCC02000039.1"/>
</dbReference>
<dbReference type="GO" id="GO:0003700">
    <property type="term" value="F:DNA-binding transcription factor activity"/>
    <property type="evidence" value="ECO:0007669"/>
    <property type="project" value="TreeGrafter"/>
</dbReference>
<dbReference type="PROSITE" id="PS01081">
    <property type="entry name" value="HTH_TETR_1"/>
    <property type="match status" value="1"/>
</dbReference>
<evidence type="ECO:0000313" key="7">
    <source>
        <dbReference type="Proteomes" id="UP000031599"/>
    </source>
</evidence>
<dbReference type="InterPro" id="IPR023772">
    <property type="entry name" value="DNA-bd_HTH_TetR-type_CS"/>
</dbReference>
<sequence length="233" mass="26028">MGISKKLTEAIEKFVGNIDPNTKKGRKRVAILSAASQMFATSGYRGTSMDELAKQIGVAKGTLYLYFPKKIDLLFACAAYEKLEWVPQLTAILEGPEPAADRLKQWIIAGMLLVSRSPLMLRLLEDNEMAGLFAECPPELLDDGRDLSKDLLQPLLDEVAGRHRWSAVELRDRINVIQSLYYLAPVLRQDFAHPGTSAERYAAILADMVVDGLRPRPARKENHPHENVTSLRS</sequence>
<feature type="DNA-binding region" description="H-T-H motif" evidence="4">
    <location>
        <begin position="48"/>
        <end position="67"/>
    </location>
</feature>
<reference evidence="6 7" key="1">
    <citation type="submission" date="2014-12" db="EMBL/GenBank/DDBJ databases">
        <title>Genome assembly of Enhygromyxa salina DSM 15201.</title>
        <authorList>
            <person name="Sharma G."/>
            <person name="Subramanian S."/>
        </authorList>
    </citation>
    <scope>NUCLEOTIDE SEQUENCE [LARGE SCALE GENOMIC DNA]</scope>
    <source>
        <strain evidence="6 7">DSM 15201</strain>
    </source>
</reference>
<dbReference type="FunFam" id="1.10.10.60:FF:000141">
    <property type="entry name" value="TetR family transcriptional regulator"/>
    <property type="match status" value="1"/>
</dbReference>
<dbReference type="PRINTS" id="PR00455">
    <property type="entry name" value="HTHTETR"/>
</dbReference>
<dbReference type="Gene3D" id="1.10.357.10">
    <property type="entry name" value="Tetracycline Repressor, domain 2"/>
    <property type="match status" value="1"/>
</dbReference>
<organism evidence="6 7">
    <name type="scientific">Enhygromyxa salina</name>
    <dbReference type="NCBI Taxonomy" id="215803"/>
    <lineage>
        <taxon>Bacteria</taxon>
        <taxon>Pseudomonadati</taxon>
        <taxon>Myxococcota</taxon>
        <taxon>Polyangia</taxon>
        <taxon>Nannocystales</taxon>
        <taxon>Nannocystaceae</taxon>
        <taxon>Enhygromyxa</taxon>
    </lineage>
</organism>
<dbReference type="GO" id="GO:0000976">
    <property type="term" value="F:transcription cis-regulatory region binding"/>
    <property type="evidence" value="ECO:0007669"/>
    <property type="project" value="TreeGrafter"/>
</dbReference>
<dbReference type="PANTHER" id="PTHR30055">
    <property type="entry name" value="HTH-TYPE TRANSCRIPTIONAL REGULATOR RUTR"/>
    <property type="match status" value="1"/>
</dbReference>
<proteinExistence type="predicted"/>
<dbReference type="InterPro" id="IPR001647">
    <property type="entry name" value="HTH_TetR"/>
</dbReference>
<dbReference type="SUPFAM" id="SSF46689">
    <property type="entry name" value="Homeodomain-like"/>
    <property type="match status" value="1"/>
</dbReference>
<evidence type="ECO:0000256" key="2">
    <source>
        <dbReference type="ARBA" id="ARBA00023125"/>
    </source>
</evidence>
<evidence type="ECO:0000313" key="6">
    <source>
        <dbReference type="EMBL" id="KIG16388.1"/>
    </source>
</evidence>
<gene>
    <name evidence="6" type="ORF">DB30_04555</name>
</gene>
<accession>A0A0C1ZYR5</accession>
<dbReference type="Proteomes" id="UP000031599">
    <property type="component" value="Unassembled WGS sequence"/>
</dbReference>
<evidence type="ECO:0000256" key="4">
    <source>
        <dbReference type="PROSITE-ProRule" id="PRU00335"/>
    </source>
</evidence>
<keyword evidence="2 4" id="KW-0238">DNA-binding</keyword>
<evidence type="ECO:0000256" key="1">
    <source>
        <dbReference type="ARBA" id="ARBA00023015"/>
    </source>
</evidence>
<dbReference type="PROSITE" id="PS50977">
    <property type="entry name" value="HTH_TETR_2"/>
    <property type="match status" value="1"/>
</dbReference>
<protein>
    <recommendedName>
        <fullName evidence="5">HTH tetR-type domain-containing protein</fullName>
    </recommendedName>
</protein>
<keyword evidence="1" id="KW-0805">Transcription regulation</keyword>
<dbReference type="EMBL" id="JMCC02000039">
    <property type="protein sequence ID" value="KIG16388.1"/>
    <property type="molecule type" value="Genomic_DNA"/>
</dbReference>
<evidence type="ECO:0000259" key="5">
    <source>
        <dbReference type="PROSITE" id="PS50977"/>
    </source>
</evidence>
<evidence type="ECO:0000256" key="3">
    <source>
        <dbReference type="ARBA" id="ARBA00023163"/>
    </source>
</evidence>
<keyword evidence="3" id="KW-0804">Transcription</keyword>
<dbReference type="PANTHER" id="PTHR30055:SF234">
    <property type="entry name" value="HTH-TYPE TRANSCRIPTIONAL REGULATOR BETI"/>
    <property type="match status" value="1"/>
</dbReference>
<comment type="caution">
    <text evidence="6">The sequence shown here is derived from an EMBL/GenBank/DDBJ whole genome shotgun (WGS) entry which is preliminary data.</text>
</comment>
<dbReference type="InterPro" id="IPR050109">
    <property type="entry name" value="HTH-type_TetR-like_transc_reg"/>
</dbReference>